<dbReference type="InterPro" id="IPR040637">
    <property type="entry name" value="Ribosomal_uL10-like_insert"/>
</dbReference>
<evidence type="ECO:0000256" key="4">
    <source>
        <dbReference type="ARBA" id="ARBA00022490"/>
    </source>
</evidence>
<gene>
    <name evidence="9" type="primary">MRT4</name>
    <name evidence="9" type="ORF">SBRCBS47491_002058</name>
</gene>
<protein>
    <recommendedName>
        <fullName evidence="6">Ribosome assembly factor mrt4</fullName>
    </recommendedName>
</protein>
<dbReference type="Gene3D" id="3.90.105.20">
    <property type="match status" value="1"/>
</dbReference>
<dbReference type="Pfam" id="PF17777">
    <property type="entry name" value="RL10P_insert"/>
    <property type="match status" value="1"/>
</dbReference>
<keyword evidence="6" id="KW-0690">Ribosome biogenesis</keyword>
<dbReference type="InterPro" id="IPR043164">
    <property type="entry name" value="Ribosomal_uL10-like_insert_sf"/>
</dbReference>
<comment type="subcellular location">
    <subcellularLocation>
        <location evidence="6">Cytoplasm</location>
    </subcellularLocation>
    <subcellularLocation>
        <location evidence="6">Nucleus</location>
        <location evidence="6">Nucleolus</location>
    </subcellularLocation>
</comment>
<feature type="domain" description="Large ribosomal subunit protein uL10-like insertion" evidence="8">
    <location>
        <begin position="126"/>
        <end position="225"/>
    </location>
</feature>
<dbReference type="Pfam" id="PF00466">
    <property type="entry name" value="Ribosomal_L10"/>
    <property type="match status" value="1"/>
</dbReference>
<comment type="similarity">
    <text evidence="2 6">Belongs to the universal ribosomal protein uL10 family.</text>
</comment>
<evidence type="ECO:0000259" key="8">
    <source>
        <dbReference type="Pfam" id="PF17777"/>
    </source>
</evidence>
<evidence type="ECO:0000256" key="3">
    <source>
        <dbReference type="ARBA" id="ARBA00011117"/>
    </source>
</evidence>
<evidence type="ECO:0000256" key="5">
    <source>
        <dbReference type="ARBA" id="ARBA00023242"/>
    </source>
</evidence>
<feature type="compositionally biased region" description="Acidic residues" evidence="7">
    <location>
        <begin position="276"/>
        <end position="291"/>
    </location>
</feature>
<dbReference type="PANTHER" id="PTHR45841:SF1">
    <property type="entry name" value="MRNA TURNOVER PROTEIN 4 HOMOLOG"/>
    <property type="match status" value="1"/>
</dbReference>
<dbReference type="InterPro" id="IPR033867">
    <property type="entry name" value="Mrt4"/>
</dbReference>
<comment type="subunit">
    <text evidence="3 6">Associates with the pre-60S ribosomal particle.</text>
</comment>
<evidence type="ECO:0000313" key="10">
    <source>
        <dbReference type="Proteomes" id="UP001642406"/>
    </source>
</evidence>
<comment type="caution">
    <text evidence="9">The sequence shown here is derived from an EMBL/GenBank/DDBJ whole genome shotgun (WGS) entry which is preliminary data.</text>
</comment>
<dbReference type="InterPro" id="IPR001790">
    <property type="entry name" value="Ribosomal_uL10"/>
</dbReference>
<feature type="compositionally biased region" description="Low complexity" evidence="7">
    <location>
        <begin position="255"/>
        <end position="274"/>
    </location>
</feature>
<keyword evidence="5 6" id="KW-0539">Nucleus</keyword>
<dbReference type="PANTHER" id="PTHR45841">
    <property type="entry name" value="MRNA TURNOVER PROTEIN 4 MRTO4"/>
    <property type="match status" value="1"/>
</dbReference>
<dbReference type="InterPro" id="IPR043141">
    <property type="entry name" value="Ribosomal_uL10-like_sf"/>
</dbReference>
<dbReference type="CDD" id="cd05796">
    <property type="entry name" value="Ribosomal_P0_like"/>
    <property type="match status" value="1"/>
</dbReference>
<dbReference type="SUPFAM" id="SSF160369">
    <property type="entry name" value="Ribosomal protein L10-like"/>
    <property type="match status" value="1"/>
</dbReference>
<dbReference type="Proteomes" id="UP001642406">
    <property type="component" value="Unassembled WGS sequence"/>
</dbReference>
<sequence length="291" mass="31852">MPKSKREKLLHMSQVQKKTREHKDRLFQNIRDAVPEFEHCFVVRVDNMRNQYIKDVRQEMTDGRLFLGKTKLMARALGTAPEDAMAPGIDRLASRYLRGSVGILFSNRKPDDVTAYLDALCPIDFARAGTVASRDVVIPRGPLYSTGGNVSADNDVPIAISLEPELRRLGMPVRLLRGKVVLEEAPEAEEGAENQDNDAAEGYVVCRAGQTLDGRQTRLLRLFSICLSEFRIEVLAYWTAASGEVTELQPPPALSAKNANAAKGGAGANAASSGPETEEDEDVAIEDAVEA</sequence>
<evidence type="ECO:0000256" key="1">
    <source>
        <dbReference type="ARBA" id="ARBA00004046"/>
    </source>
</evidence>
<evidence type="ECO:0000256" key="2">
    <source>
        <dbReference type="ARBA" id="ARBA00008889"/>
    </source>
</evidence>
<dbReference type="EMBL" id="CAWUHC010000011">
    <property type="protein sequence ID" value="CAK7214171.1"/>
    <property type="molecule type" value="Genomic_DNA"/>
</dbReference>
<keyword evidence="10" id="KW-1185">Reference proteome</keyword>
<evidence type="ECO:0000256" key="7">
    <source>
        <dbReference type="SAM" id="MobiDB-lite"/>
    </source>
</evidence>
<evidence type="ECO:0000256" key="6">
    <source>
        <dbReference type="RuleBase" id="RU364039"/>
    </source>
</evidence>
<name>A0ABP0B3R1_9PEZI</name>
<accession>A0ABP0B3R1</accession>
<reference evidence="9 10" key="1">
    <citation type="submission" date="2024-01" db="EMBL/GenBank/DDBJ databases">
        <authorList>
            <person name="Allen C."/>
            <person name="Tagirdzhanova G."/>
        </authorList>
    </citation>
    <scope>NUCLEOTIDE SEQUENCE [LARGE SCALE GENOMIC DNA]</scope>
</reference>
<evidence type="ECO:0000313" key="9">
    <source>
        <dbReference type="EMBL" id="CAK7214171.1"/>
    </source>
</evidence>
<feature type="region of interest" description="Disordered" evidence="7">
    <location>
        <begin position="248"/>
        <end position="291"/>
    </location>
</feature>
<dbReference type="InterPro" id="IPR051742">
    <property type="entry name" value="Ribosome_Assembly_uL10"/>
</dbReference>
<organism evidence="9 10">
    <name type="scientific">Sporothrix bragantina</name>
    <dbReference type="NCBI Taxonomy" id="671064"/>
    <lineage>
        <taxon>Eukaryota</taxon>
        <taxon>Fungi</taxon>
        <taxon>Dikarya</taxon>
        <taxon>Ascomycota</taxon>
        <taxon>Pezizomycotina</taxon>
        <taxon>Sordariomycetes</taxon>
        <taxon>Sordariomycetidae</taxon>
        <taxon>Ophiostomatales</taxon>
        <taxon>Ophiostomataceae</taxon>
        <taxon>Sporothrix</taxon>
    </lineage>
</organism>
<dbReference type="Gene3D" id="3.30.70.1730">
    <property type="match status" value="1"/>
</dbReference>
<proteinExistence type="inferred from homology"/>
<keyword evidence="4 6" id="KW-0963">Cytoplasm</keyword>
<comment type="function">
    <text evidence="1 6">Component of the ribosome assembly machinery. Nuclear paralog of the ribosomal protein P0, it binds pre-60S subunits at an early stage of assembly in the nucleolus, and is replaced by P0 in cytoplasmic pre-60S subunits and mature 80S ribosomes.</text>
</comment>